<comment type="caution">
    <text evidence="2">The sequence shown here is derived from an EMBL/GenBank/DDBJ whole genome shotgun (WGS) entry which is preliminary data.</text>
</comment>
<sequence length="284" mass="32372">MALKVGIQLYSVRDEMKKDPINAIRQVAEIGYKNLEFASSNADTDPGVGFGVSVEDMQKLLKETGANLISGHIRPINEETIDPMIAYHTQVGTKYLGQSADFYTGYDQLMERCEYYNWAGKKLSEHGIKFLIHNHYHEFQKLNGKEILFHIMDNTDPNYVSFELDTFWAMRGGMDPLAVMDRLGDRLKLIHQKDFSKTSDSPINLWTVNDPNVLVTWDSFGKGSDHKDFCEIGTGIMDIQSIINKGNELGAEYIVLEQDHTQLTQMESVRISMDSFHKFSGLDW</sequence>
<organism evidence="2 3">
    <name type="scientific">Hominenteromicrobium mulieris</name>
    <dbReference type="NCBI Taxonomy" id="2885357"/>
    <lineage>
        <taxon>Bacteria</taxon>
        <taxon>Bacillati</taxon>
        <taxon>Bacillota</taxon>
        <taxon>Clostridia</taxon>
        <taxon>Eubacteriales</taxon>
        <taxon>Oscillospiraceae</taxon>
        <taxon>Hominenteromicrobium</taxon>
    </lineage>
</organism>
<dbReference type="Gene3D" id="3.20.20.150">
    <property type="entry name" value="Divalent-metal-dependent TIM barrel enzymes"/>
    <property type="match status" value="1"/>
</dbReference>
<dbReference type="InterPro" id="IPR013022">
    <property type="entry name" value="Xyl_isomerase-like_TIM-brl"/>
</dbReference>
<evidence type="ECO:0000259" key="1">
    <source>
        <dbReference type="Pfam" id="PF01261"/>
    </source>
</evidence>
<name>A0AAE3AJI8_9FIRM</name>
<keyword evidence="3" id="KW-1185">Reference proteome</keyword>
<dbReference type="RefSeq" id="WP_176821101.1">
    <property type="nucleotide sequence ID" value="NZ_JAJEQC010000012.1"/>
</dbReference>
<dbReference type="EMBL" id="JAJEQC010000012">
    <property type="protein sequence ID" value="MCC2137632.1"/>
    <property type="molecule type" value="Genomic_DNA"/>
</dbReference>
<dbReference type="Pfam" id="PF01261">
    <property type="entry name" value="AP_endonuc_2"/>
    <property type="match status" value="1"/>
</dbReference>
<feature type="domain" description="Xylose isomerase-like TIM barrel" evidence="1">
    <location>
        <begin position="25"/>
        <end position="264"/>
    </location>
</feature>
<gene>
    <name evidence="2" type="ORF">LKD31_11505</name>
</gene>
<proteinExistence type="predicted"/>
<reference evidence="2" key="1">
    <citation type="submission" date="2021-10" db="EMBL/GenBank/DDBJ databases">
        <title>Anaerobic single-cell dispensing facilitates the cultivation of human gut bacteria.</title>
        <authorList>
            <person name="Afrizal A."/>
        </authorList>
    </citation>
    <scope>NUCLEOTIDE SEQUENCE</scope>
    <source>
        <strain evidence="2">CLA-AA-H250</strain>
    </source>
</reference>
<dbReference type="AlphaFoldDB" id="A0AAE3AJI8"/>
<keyword evidence="2" id="KW-0413">Isomerase</keyword>
<dbReference type="PANTHER" id="PTHR12110:SF41">
    <property type="entry name" value="INOSOSE DEHYDRATASE"/>
    <property type="match status" value="1"/>
</dbReference>
<dbReference type="InterPro" id="IPR036237">
    <property type="entry name" value="Xyl_isomerase-like_sf"/>
</dbReference>
<dbReference type="InterPro" id="IPR050312">
    <property type="entry name" value="IolE/XylAMocC-like"/>
</dbReference>
<dbReference type="GO" id="GO:0016853">
    <property type="term" value="F:isomerase activity"/>
    <property type="evidence" value="ECO:0007669"/>
    <property type="project" value="UniProtKB-KW"/>
</dbReference>
<evidence type="ECO:0000313" key="3">
    <source>
        <dbReference type="Proteomes" id="UP001199424"/>
    </source>
</evidence>
<accession>A0AAE3AJI8</accession>
<dbReference type="SUPFAM" id="SSF51658">
    <property type="entry name" value="Xylose isomerase-like"/>
    <property type="match status" value="1"/>
</dbReference>
<evidence type="ECO:0000313" key="2">
    <source>
        <dbReference type="EMBL" id="MCC2137632.1"/>
    </source>
</evidence>
<protein>
    <submittedName>
        <fullName evidence="2">Sugar phosphate isomerase/epimerase</fullName>
    </submittedName>
</protein>
<dbReference type="PANTHER" id="PTHR12110">
    <property type="entry name" value="HYDROXYPYRUVATE ISOMERASE"/>
    <property type="match status" value="1"/>
</dbReference>
<dbReference type="Proteomes" id="UP001199424">
    <property type="component" value="Unassembled WGS sequence"/>
</dbReference>